<organism evidence="10 11">
    <name type="scientific">Porites lobata</name>
    <dbReference type="NCBI Taxonomy" id="104759"/>
    <lineage>
        <taxon>Eukaryota</taxon>
        <taxon>Metazoa</taxon>
        <taxon>Cnidaria</taxon>
        <taxon>Anthozoa</taxon>
        <taxon>Hexacorallia</taxon>
        <taxon>Scleractinia</taxon>
        <taxon>Fungiina</taxon>
        <taxon>Poritidae</taxon>
        <taxon>Porites</taxon>
    </lineage>
</organism>
<dbReference type="EC" id="2.8.2.-" evidence="9"/>
<evidence type="ECO:0000256" key="5">
    <source>
        <dbReference type="ARBA" id="ARBA00022989"/>
    </source>
</evidence>
<proteinExistence type="inferred from homology"/>
<gene>
    <name evidence="10" type="ORF">PLOB_00048246</name>
</gene>
<evidence type="ECO:0000256" key="9">
    <source>
        <dbReference type="RuleBase" id="RU364020"/>
    </source>
</evidence>
<comment type="subcellular location">
    <subcellularLocation>
        <location evidence="1 9">Golgi apparatus membrane</location>
        <topology evidence="1 9">Single-pass type II membrane protein</topology>
    </subcellularLocation>
</comment>
<evidence type="ECO:0000313" key="10">
    <source>
        <dbReference type="EMBL" id="CAH3041431.1"/>
    </source>
</evidence>
<keyword evidence="11" id="KW-1185">Reference proteome</keyword>
<dbReference type="PANTHER" id="PTHR12137">
    <property type="entry name" value="CARBOHYDRATE SULFOTRANSFERASE"/>
    <property type="match status" value="1"/>
</dbReference>
<keyword evidence="6 9" id="KW-0333">Golgi apparatus</keyword>
<keyword evidence="8 9" id="KW-0325">Glycoprotein</keyword>
<dbReference type="InterPro" id="IPR005331">
    <property type="entry name" value="Sulfotransferase"/>
</dbReference>
<dbReference type="Proteomes" id="UP001159405">
    <property type="component" value="Unassembled WGS sequence"/>
</dbReference>
<keyword evidence="4" id="KW-0812">Transmembrane</keyword>
<keyword evidence="9" id="KW-0119">Carbohydrate metabolism</keyword>
<evidence type="ECO:0000256" key="4">
    <source>
        <dbReference type="ARBA" id="ARBA00022692"/>
    </source>
</evidence>
<comment type="similarity">
    <text evidence="2 9">Belongs to the sulfotransferase 2 family.</text>
</comment>
<evidence type="ECO:0000313" key="11">
    <source>
        <dbReference type="Proteomes" id="UP001159405"/>
    </source>
</evidence>
<evidence type="ECO:0000256" key="8">
    <source>
        <dbReference type="ARBA" id="ARBA00023180"/>
    </source>
</evidence>
<dbReference type="PANTHER" id="PTHR12137:SF54">
    <property type="entry name" value="CARBOHYDRATE SULFOTRANSFERASE"/>
    <property type="match status" value="1"/>
</dbReference>
<dbReference type="EMBL" id="CALNXK010000009">
    <property type="protein sequence ID" value="CAH3041431.1"/>
    <property type="molecule type" value="Genomic_DNA"/>
</dbReference>
<keyword evidence="5" id="KW-1133">Transmembrane helix</keyword>
<keyword evidence="9" id="KW-0735">Signal-anchor</keyword>
<accession>A0ABN8N6I9</accession>
<dbReference type="Pfam" id="PF03567">
    <property type="entry name" value="Sulfotransfer_2"/>
    <property type="match status" value="1"/>
</dbReference>
<name>A0ABN8N6I9_9CNID</name>
<evidence type="ECO:0000256" key="6">
    <source>
        <dbReference type="ARBA" id="ARBA00023034"/>
    </source>
</evidence>
<comment type="caution">
    <text evidence="10">The sequence shown here is derived from an EMBL/GenBank/DDBJ whole genome shotgun (WGS) entry which is preliminary data.</text>
</comment>
<dbReference type="InterPro" id="IPR018011">
    <property type="entry name" value="Carb_sulfotrans_8-10"/>
</dbReference>
<evidence type="ECO:0000256" key="2">
    <source>
        <dbReference type="ARBA" id="ARBA00006339"/>
    </source>
</evidence>
<sequence>MPFPFNPYRAVLRIRKVEISRAILLLLVTITLLLTNEWNAVKTIKPAVEYAEKQDKISEDQERIEQRQIERQKNLKDYCGRRVGNSKQGETVSRELLGHLIVNDKYKVIYCYIPKVACSQWKRVFLDLENRANVRDVHSKSNFKFLQKYSDEGVKMRLQSYYKFLFVREPFERLLSAYENKFVKRQWPWRYIWKLEKAIYNKFSDVDPSAGWNVTFKRFVYFLNDFGFNRDEHWAPYRRLCFPCDIEYDFIGHFKDMPEEAAYVLKKTGMDKEVIFPEFVTHNTTDKLLQKYAPVPREKITELAKAFEEDFEMFNFDFPGPLLSLLRDYLD</sequence>
<reference evidence="10 11" key="1">
    <citation type="submission" date="2022-05" db="EMBL/GenBank/DDBJ databases">
        <authorList>
            <consortium name="Genoscope - CEA"/>
            <person name="William W."/>
        </authorList>
    </citation>
    <scope>NUCLEOTIDE SEQUENCE [LARGE SCALE GENOMIC DNA]</scope>
</reference>
<evidence type="ECO:0000256" key="1">
    <source>
        <dbReference type="ARBA" id="ARBA00004323"/>
    </source>
</evidence>
<evidence type="ECO:0000256" key="3">
    <source>
        <dbReference type="ARBA" id="ARBA00022679"/>
    </source>
</evidence>
<evidence type="ECO:0000256" key="7">
    <source>
        <dbReference type="ARBA" id="ARBA00023136"/>
    </source>
</evidence>
<keyword evidence="7" id="KW-0472">Membrane</keyword>
<keyword evidence="3 9" id="KW-0808">Transferase</keyword>
<protein>
    <recommendedName>
        <fullName evidence="9">Carbohydrate sulfotransferase</fullName>
        <ecNumber evidence="9">2.8.2.-</ecNumber>
    </recommendedName>
</protein>